<dbReference type="InterPro" id="IPR037066">
    <property type="entry name" value="Plug_dom_sf"/>
</dbReference>
<dbReference type="RefSeq" id="WP_133393228.1">
    <property type="nucleotide sequence ID" value="NZ_SMTG01000002.1"/>
</dbReference>
<reference evidence="10 11" key="1">
    <citation type="submission" date="2019-03" db="EMBL/GenBank/DDBJ databases">
        <title>Luteimonas zhaokaii sp.nov., isolated from the rectal contents of Plateau pika in Yushu, Qinghai Province, China.</title>
        <authorList>
            <person name="Zhang G."/>
        </authorList>
    </citation>
    <scope>NUCLEOTIDE SEQUENCE [LARGE SCALE GENOMIC DNA]</scope>
    <source>
        <strain evidence="10 11">THG-MD21</strain>
    </source>
</reference>
<dbReference type="InterPro" id="IPR036942">
    <property type="entry name" value="Beta-barrel_TonB_sf"/>
</dbReference>
<dbReference type="GO" id="GO:0015344">
    <property type="term" value="F:siderophore uptake transmembrane transporter activity"/>
    <property type="evidence" value="ECO:0007669"/>
    <property type="project" value="TreeGrafter"/>
</dbReference>
<evidence type="ECO:0000313" key="11">
    <source>
        <dbReference type="Proteomes" id="UP000295543"/>
    </source>
</evidence>
<feature type="domain" description="TonB-dependent transporter Oar-like beta-barrel" evidence="9">
    <location>
        <begin position="328"/>
        <end position="577"/>
    </location>
</feature>
<comment type="caution">
    <text evidence="10">The sequence shown here is derived from an EMBL/GenBank/DDBJ whole genome shotgun (WGS) entry which is preliminary data.</text>
</comment>
<evidence type="ECO:0000256" key="3">
    <source>
        <dbReference type="ARBA" id="ARBA00022452"/>
    </source>
</evidence>
<dbReference type="AlphaFoldDB" id="A0A4R5UEV1"/>
<protein>
    <submittedName>
        <fullName evidence="10">TonB-dependent receptor</fullName>
    </submittedName>
</protein>
<evidence type="ECO:0000256" key="2">
    <source>
        <dbReference type="ARBA" id="ARBA00022448"/>
    </source>
</evidence>
<dbReference type="GO" id="GO:0044718">
    <property type="term" value="P:siderophore transmembrane transport"/>
    <property type="evidence" value="ECO:0007669"/>
    <property type="project" value="TreeGrafter"/>
</dbReference>
<keyword evidence="3" id="KW-1134">Transmembrane beta strand</keyword>
<dbReference type="OrthoDB" id="9768147at2"/>
<keyword evidence="10" id="KW-0675">Receptor</keyword>
<evidence type="ECO:0000259" key="9">
    <source>
        <dbReference type="Pfam" id="PF25183"/>
    </source>
</evidence>
<dbReference type="GO" id="GO:0009279">
    <property type="term" value="C:cell outer membrane"/>
    <property type="evidence" value="ECO:0007669"/>
    <property type="project" value="UniProtKB-SubCell"/>
</dbReference>
<evidence type="ECO:0000256" key="5">
    <source>
        <dbReference type="ARBA" id="ARBA00023136"/>
    </source>
</evidence>
<evidence type="ECO:0000259" key="8">
    <source>
        <dbReference type="Pfam" id="PF07715"/>
    </source>
</evidence>
<feature type="domain" description="TonB-dependent receptor plug" evidence="8">
    <location>
        <begin position="129"/>
        <end position="228"/>
    </location>
</feature>
<evidence type="ECO:0000256" key="1">
    <source>
        <dbReference type="ARBA" id="ARBA00004571"/>
    </source>
</evidence>
<accession>A0A4R5UEV1</accession>
<dbReference type="Pfam" id="PF13620">
    <property type="entry name" value="CarboxypepD_reg"/>
    <property type="match status" value="1"/>
</dbReference>
<proteinExistence type="predicted"/>
<dbReference type="PANTHER" id="PTHR30069:SF46">
    <property type="entry name" value="OAR PROTEIN"/>
    <property type="match status" value="1"/>
</dbReference>
<keyword evidence="7" id="KW-0732">Signal</keyword>
<dbReference type="Gene3D" id="2.40.170.20">
    <property type="entry name" value="TonB-dependent receptor, beta-barrel domain"/>
    <property type="match status" value="1"/>
</dbReference>
<dbReference type="InterPro" id="IPR013784">
    <property type="entry name" value="Carb-bd-like_fold"/>
</dbReference>
<dbReference type="EMBL" id="SMTG01000002">
    <property type="protein sequence ID" value="TDK33823.1"/>
    <property type="molecule type" value="Genomic_DNA"/>
</dbReference>
<organism evidence="10 11">
    <name type="scientific">Luteimonas terrae</name>
    <dbReference type="NCBI Taxonomy" id="1530191"/>
    <lineage>
        <taxon>Bacteria</taxon>
        <taxon>Pseudomonadati</taxon>
        <taxon>Pseudomonadota</taxon>
        <taxon>Gammaproteobacteria</taxon>
        <taxon>Lysobacterales</taxon>
        <taxon>Lysobacteraceae</taxon>
        <taxon>Luteimonas</taxon>
    </lineage>
</organism>
<dbReference type="Proteomes" id="UP000295543">
    <property type="component" value="Unassembled WGS sequence"/>
</dbReference>
<sequence>MHSTLRRAALCVALGAALSTGIAHAQSNITGIIFGQAEPGTTIVIRNTTTGLSRTVQVDANGRYRATSLPDGMYTVTQQRGGESLSVRENVAVTIASGTDVSFTARADMQDLDRVEVRGTYIPVTDVSQTDTRTVFTADRLERLTVGRNIQSVALLAPGVVQADSRYPNTASFGGSSASENAFYINGYAVTNPLTNLGSTTLPFDAINQMQVITGGYGAEFGRATGGVVNIVTKRGGNEWEFGGLVTYTPSGARATYKNIIYPDNGTASDGLVYQKRDEHSVNAFSYGVSASGPLIKDRLFLYAGGEITQQEQVGVLARPGNAQNGYQASDYDIPRWTAKLDWQISDAHLLELTAVSDVTKESVSYYGLTYDPGADTYQFGDRKTGGYLYEDGGELYIGKYTGYLTDSLTLTALYGTQKQDHTADPVGYDPSVVYVSDSRSIANPVQRGSYAQLAFPDAYDETKGGRLDLEWSAGDHLLRFGYDRHDSESRDGQVTSGPGYRWVYDTCGAGNGGTPIPGGGGALCPGGSGDYVSQLRYANGGTFSVKQWGYYVEDRWQVSDNVLLSLGLRNENFENYNADDVIYVEQKDQWAPRLGVSWDVRGDSSLKLFANAGRYHLAMPNNVALRGAAGSLYTNEYFAFTGIDPVTGVPTGTTPLGDGPYSTNREYGQAPDPASVAAKGLKSHYQDEVALGFESTVGDTFTYGARYVYRRLQSAIDDMCDYRPAYRWAIDNGYSEDVADNLGNALANCRLFNPGEANTFQLDDGSGTLVEVALSKEQLGFPELKRNYQGLDLFIERPFNGTWFGRIDYTLSKNYGNAEGQVKSDIGQTDVSQTQDWDHPELMENANGYLPNDRRHYIKAFGAYQITDEWRVSATASLASGRPKNCMGYYPDTPENEEFNALYAYGGPYYFYCNNQPTPRGSAGRLPWTKLLDVGVAYRPDFAGSRLEFGLDVFNVFNSQTEQNRIEYGENGGPGVPYNQAGRVVSYTTPRYARFTIRWDL</sequence>
<dbReference type="Gene3D" id="2.170.130.10">
    <property type="entry name" value="TonB-dependent receptor, plug domain"/>
    <property type="match status" value="1"/>
</dbReference>
<evidence type="ECO:0000256" key="4">
    <source>
        <dbReference type="ARBA" id="ARBA00022692"/>
    </source>
</evidence>
<dbReference type="Pfam" id="PF07715">
    <property type="entry name" value="Plug"/>
    <property type="match status" value="1"/>
</dbReference>
<dbReference type="Gene3D" id="2.60.40.1120">
    <property type="entry name" value="Carboxypeptidase-like, regulatory domain"/>
    <property type="match status" value="1"/>
</dbReference>
<comment type="subcellular location">
    <subcellularLocation>
        <location evidence="1">Cell outer membrane</location>
        <topology evidence="1">Multi-pass membrane protein</topology>
    </subcellularLocation>
</comment>
<name>A0A4R5UEV1_9GAMM</name>
<dbReference type="Pfam" id="PF25183">
    <property type="entry name" value="OMP_b-brl_4"/>
    <property type="match status" value="1"/>
</dbReference>
<evidence type="ECO:0000256" key="7">
    <source>
        <dbReference type="SAM" id="SignalP"/>
    </source>
</evidence>
<evidence type="ECO:0000313" key="10">
    <source>
        <dbReference type="EMBL" id="TDK33823.1"/>
    </source>
</evidence>
<dbReference type="SUPFAM" id="SSF49452">
    <property type="entry name" value="Starch-binding domain-like"/>
    <property type="match status" value="1"/>
</dbReference>
<dbReference type="InterPro" id="IPR012910">
    <property type="entry name" value="Plug_dom"/>
</dbReference>
<dbReference type="InterPro" id="IPR057601">
    <property type="entry name" value="Oar-like_b-barrel"/>
</dbReference>
<dbReference type="GO" id="GO:0030246">
    <property type="term" value="F:carbohydrate binding"/>
    <property type="evidence" value="ECO:0007669"/>
    <property type="project" value="InterPro"/>
</dbReference>
<evidence type="ECO:0000256" key="6">
    <source>
        <dbReference type="ARBA" id="ARBA00023237"/>
    </source>
</evidence>
<dbReference type="InterPro" id="IPR039426">
    <property type="entry name" value="TonB-dep_rcpt-like"/>
</dbReference>
<gene>
    <name evidence="10" type="ORF">E2F49_07520</name>
</gene>
<feature type="chain" id="PRO_5020717382" evidence="7">
    <location>
        <begin position="26"/>
        <end position="1002"/>
    </location>
</feature>
<dbReference type="PANTHER" id="PTHR30069">
    <property type="entry name" value="TONB-DEPENDENT OUTER MEMBRANE RECEPTOR"/>
    <property type="match status" value="1"/>
</dbReference>
<keyword evidence="6" id="KW-0998">Cell outer membrane</keyword>
<keyword evidence="4" id="KW-0812">Transmembrane</keyword>
<keyword evidence="11" id="KW-1185">Reference proteome</keyword>
<dbReference type="SUPFAM" id="SSF56935">
    <property type="entry name" value="Porins"/>
    <property type="match status" value="1"/>
</dbReference>
<keyword evidence="5" id="KW-0472">Membrane</keyword>
<keyword evidence="2" id="KW-0813">Transport</keyword>
<feature type="signal peptide" evidence="7">
    <location>
        <begin position="1"/>
        <end position="25"/>
    </location>
</feature>